<keyword evidence="12" id="KW-0460">Magnesium</keyword>
<evidence type="ECO:0000256" key="10">
    <source>
        <dbReference type="ARBA" id="ARBA00022695"/>
    </source>
</evidence>
<evidence type="ECO:0000256" key="16">
    <source>
        <dbReference type="ARBA" id="ARBA00023209"/>
    </source>
</evidence>
<dbReference type="GO" id="GO:0016024">
    <property type="term" value="P:CDP-diacylglycerol biosynthetic process"/>
    <property type="evidence" value="ECO:0000318"/>
    <property type="project" value="GO_Central"/>
</dbReference>
<evidence type="ECO:0000256" key="15">
    <source>
        <dbReference type="ARBA" id="ARBA00023136"/>
    </source>
</evidence>
<evidence type="ECO:0000256" key="7">
    <source>
        <dbReference type="ARBA" id="ARBA00018337"/>
    </source>
</evidence>
<name>A0A0U9HLV6_KLENI</name>
<evidence type="ECO:0000256" key="4">
    <source>
        <dbReference type="ARBA" id="ARBA00005189"/>
    </source>
</evidence>
<keyword evidence="20" id="KW-1185">Reference proteome</keyword>
<dbReference type="OMA" id="FTEWELY"/>
<dbReference type="Pfam" id="PF09139">
    <property type="entry name" value="Tam41_Mmp37"/>
    <property type="match status" value="1"/>
</dbReference>
<dbReference type="STRING" id="105231.A0A0U9HLV6"/>
<evidence type="ECO:0000256" key="8">
    <source>
        <dbReference type="ARBA" id="ARBA00022516"/>
    </source>
</evidence>
<comment type="pathway">
    <text evidence="3">Phospholipid metabolism; CDP-diacylglycerol biosynthesis; CDP-diacylglycerol from sn-glycerol 3-phosphate: step 3/3.</text>
</comment>
<evidence type="ECO:0000256" key="18">
    <source>
        <dbReference type="ARBA" id="ARBA00029893"/>
    </source>
</evidence>
<proteinExistence type="inferred from homology"/>
<comment type="cofactor">
    <cofactor evidence="1">
        <name>Mg(2+)</name>
        <dbReference type="ChEBI" id="CHEBI:18420"/>
    </cofactor>
</comment>
<comment type="similarity">
    <text evidence="5">Belongs to the TAM41 family.</text>
</comment>
<sequence length="344" mass="37788">MAGFEEFDFSSPLVDLPSVEMAFAYGSGVFPQGAESRAGKKEEAPMVDYILAVQSPPDWHAANIQQNRHHYSALSYLGPQAVDWVAERIGVGVHFNTLVPWRDRLIKYGVIDVARLTHDLQTWESLYISGRMHKPVRMLIDHSPVNAANQVNLRAALATALLLLPPTFTDEELYTSICGLSYTGDVRMRFAEDRGKVRKIVLGSLPRFVDLYEEPVRRLQLASVPVDSPGGAADGLWRQDDSPTGRASLFHHLPFTLLESIAVAAGHVFPAGTRFHPGELSAILGQTLESTSIQRQNGFITSAIASIVQHSSRRQAVAGFLSAGLLKSAKYFGRKLLKARGGRT</sequence>
<dbReference type="PANTHER" id="PTHR13619:SF0">
    <property type="entry name" value="PHOSPHATIDATE CYTIDYLYLTRANSFERASE, MITOCHONDRIAL"/>
    <property type="match status" value="1"/>
</dbReference>
<evidence type="ECO:0000313" key="20">
    <source>
        <dbReference type="Proteomes" id="UP000054558"/>
    </source>
</evidence>
<keyword evidence="11" id="KW-0999">Mitochondrion inner membrane</keyword>
<dbReference type="InterPro" id="IPR015222">
    <property type="entry name" value="Tam41"/>
</dbReference>
<evidence type="ECO:0000256" key="1">
    <source>
        <dbReference type="ARBA" id="ARBA00001946"/>
    </source>
</evidence>
<evidence type="ECO:0000256" key="17">
    <source>
        <dbReference type="ARBA" id="ARBA00023264"/>
    </source>
</evidence>
<evidence type="ECO:0000256" key="3">
    <source>
        <dbReference type="ARBA" id="ARBA00005119"/>
    </source>
</evidence>
<keyword evidence="9" id="KW-0808">Transferase</keyword>
<dbReference type="PIRSF" id="PIRSF028840">
    <property type="entry name" value="Mmp37"/>
    <property type="match status" value="1"/>
</dbReference>
<keyword evidence="17" id="KW-1208">Phospholipid metabolism</keyword>
<evidence type="ECO:0000256" key="12">
    <source>
        <dbReference type="ARBA" id="ARBA00022842"/>
    </source>
</evidence>
<organism evidence="19 20">
    <name type="scientific">Klebsormidium nitens</name>
    <name type="common">Green alga</name>
    <name type="synonym">Ulothrix nitens</name>
    <dbReference type="NCBI Taxonomy" id="105231"/>
    <lineage>
        <taxon>Eukaryota</taxon>
        <taxon>Viridiplantae</taxon>
        <taxon>Streptophyta</taxon>
        <taxon>Klebsormidiophyceae</taxon>
        <taxon>Klebsormidiales</taxon>
        <taxon>Klebsormidiaceae</taxon>
        <taxon>Klebsormidium</taxon>
    </lineage>
</organism>
<comment type="subcellular location">
    <subcellularLocation>
        <location evidence="2">Mitochondrion inner membrane</location>
        <topology evidence="2">Peripheral membrane protein</topology>
        <orientation evidence="2">Matrix side</orientation>
    </subcellularLocation>
</comment>
<protein>
    <recommendedName>
        <fullName evidence="7">Phosphatidate cytidylyltransferase, mitochondrial</fullName>
        <ecNumber evidence="6">2.7.7.41</ecNumber>
    </recommendedName>
    <alternativeName>
        <fullName evidence="18">CDP-diacylglycerol synthase</fullName>
    </alternativeName>
</protein>
<keyword evidence="10" id="KW-0548">Nucleotidyltransferase</keyword>
<dbReference type="PANTHER" id="PTHR13619">
    <property type="entry name" value="PHOSPHATIDATE CYTIDYLYLTRANSFERASE, MITOCHONDRIAL"/>
    <property type="match status" value="1"/>
</dbReference>
<keyword evidence="8" id="KW-0444">Lipid biosynthesis</keyword>
<dbReference type="Proteomes" id="UP000054558">
    <property type="component" value="Unassembled WGS sequence"/>
</dbReference>
<dbReference type="GO" id="GO:0005739">
    <property type="term" value="C:mitochondrion"/>
    <property type="evidence" value="ECO:0000318"/>
    <property type="project" value="GO_Central"/>
</dbReference>
<comment type="pathway">
    <text evidence="4">Lipid metabolism.</text>
</comment>
<dbReference type="UniPathway" id="UPA00557">
    <property type="reaction ID" value="UER00614"/>
</dbReference>
<dbReference type="GO" id="GO:0032049">
    <property type="term" value="P:cardiolipin biosynthetic process"/>
    <property type="evidence" value="ECO:0000318"/>
    <property type="project" value="GO_Central"/>
</dbReference>
<dbReference type="GO" id="GO:0004605">
    <property type="term" value="F:phosphatidate cytidylyltransferase activity"/>
    <property type="evidence" value="ECO:0000318"/>
    <property type="project" value="GO_Central"/>
</dbReference>
<gene>
    <name evidence="19" type="ORF">KFL_002010110</name>
</gene>
<reference evidence="19 20" key="1">
    <citation type="journal article" date="2014" name="Nat. Commun.">
        <title>Klebsormidium flaccidum genome reveals primary factors for plant terrestrial adaptation.</title>
        <authorList>
            <person name="Hori K."/>
            <person name="Maruyama F."/>
            <person name="Fujisawa T."/>
            <person name="Togashi T."/>
            <person name="Yamamoto N."/>
            <person name="Seo M."/>
            <person name="Sato S."/>
            <person name="Yamada T."/>
            <person name="Mori H."/>
            <person name="Tajima N."/>
            <person name="Moriyama T."/>
            <person name="Ikeuchi M."/>
            <person name="Watanabe M."/>
            <person name="Wada H."/>
            <person name="Kobayashi K."/>
            <person name="Saito M."/>
            <person name="Masuda T."/>
            <person name="Sasaki-Sekimoto Y."/>
            <person name="Mashiguchi K."/>
            <person name="Awai K."/>
            <person name="Shimojima M."/>
            <person name="Masuda S."/>
            <person name="Iwai M."/>
            <person name="Nobusawa T."/>
            <person name="Narise T."/>
            <person name="Kondo S."/>
            <person name="Saito H."/>
            <person name="Sato R."/>
            <person name="Murakawa M."/>
            <person name="Ihara Y."/>
            <person name="Oshima-Yamada Y."/>
            <person name="Ohtaka K."/>
            <person name="Satoh M."/>
            <person name="Sonobe K."/>
            <person name="Ishii M."/>
            <person name="Ohtani R."/>
            <person name="Kanamori-Sato M."/>
            <person name="Honoki R."/>
            <person name="Miyazaki D."/>
            <person name="Mochizuki H."/>
            <person name="Umetsu J."/>
            <person name="Higashi K."/>
            <person name="Shibata D."/>
            <person name="Kamiya Y."/>
            <person name="Sato N."/>
            <person name="Nakamura Y."/>
            <person name="Tabata S."/>
            <person name="Ida S."/>
            <person name="Kurokawa K."/>
            <person name="Ohta H."/>
        </authorList>
    </citation>
    <scope>NUCLEOTIDE SEQUENCE [LARGE SCALE GENOMIC DNA]</scope>
    <source>
        <strain evidence="19 20">NIES-2285</strain>
    </source>
</reference>
<evidence type="ECO:0000256" key="9">
    <source>
        <dbReference type="ARBA" id="ARBA00022679"/>
    </source>
</evidence>
<evidence type="ECO:0000256" key="11">
    <source>
        <dbReference type="ARBA" id="ARBA00022792"/>
    </source>
</evidence>
<evidence type="ECO:0000256" key="2">
    <source>
        <dbReference type="ARBA" id="ARBA00004443"/>
    </source>
</evidence>
<keyword evidence="15" id="KW-0472">Membrane</keyword>
<evidence type="ECO:0000256" key="14">
    <source>
        <dbReference type="ARBA" id="ARBA00023128"/>
    </source>
</evidence>
<dbReference type="OrthoDB" id="341477at2759"/>
<keyword evidence="13" id="KW-0443">Lipid metabolism</keyword>
<evidence type="ECO:0000256" key="13">
    <source>
        <dbReference type="ARBA" id="ARBA00023098"/>
    </source>
</evidence>
<dbReference type="GO" id="GO:0005743">
    <property type="term" value="C:mitochondrial inner membrane"/>
    <property type="evidence" value="ECO:0007669"/>
    <property type="project" value="UniProtKB-SubCell"/>
</dbReference>
<evidence type="ECO:0000256" key="6">
    <source>
        <dbReference type="ARBA" id="ARBA00012487"/>
    </source>
</evidence>
<evidence type="ECO:0000256" key="5">
    <source>
        <dbReference type="ARBA" id="ARBA00005458"/>
    </source>
</evidence>
<keyword evidence="16" id="KW-0594">Phospholipid biosynthesis</keyword>
<accession>A0A0U9HLV6</accession>
<dbReference type="AlphaFoldDB" id="A0A0U9HLV6"/>
<dbReference type="EMBL" id="DF237150">
    <property type="protein sequence ID" value="GAQ84695.1"/>
    <property type="molecule type" value="Genomic_DNA"/>
</dbReference>
<keyword evidence="14" id="KW-0496">Mitochondrion</keyword>
<dbReference type="EC" id="2.7.7.41" evidence="6"/>
<evidence type="ECO:0000313" key="19">
    <source>
        <dbReference type="EMBL" id="GAQ84695.1"/>
    </source>
</evidence>